<dbReference type="NCBIfam" id="TIGR00697">
    <property type="entry name" value="queuosine precursor transporter"/>
    <property type="match status" value="1"/>
</dbReference>
<keyword evidence="1" id="KW-0472">Membrane</keyword>
<dbReference type="GO" id="GO:0005886">
    <property type="term" value="C:plasma membrane"/>
    <property type="evidence" value="ECO:0007669"/>
    <property type="project" value="UniProtKB-SubCell"/>
</dbReference>
<accession>A0AA96VB22</accession>
<comment type="similarity">
    <text evidence="1">Belongs to the vitamin uptake transporter (VUT/ECF) (TC 2.A.88) family. Q precursor transporter subfamily.</text>
</comment>
<protein>
    <recommendedName>
        <fullName evidence="1">Probable queuosine precursor transporter</fullName>
        <shortName evidence="1">Q precursor transporter</shortName>
    </recommendedName>
</protein>
<feature type="transmembrane region" description="Helical" evidence="1">
    <location>
        <begin position="6"/>
        <end position="26"/>
    </location>
</feature>
<organism evidence="2 3">
    <name type="scientific">Methanimicrococcus stummii</name>
    <dbReference type="NCBI Taxonomy" id="3028294"/>
    <lineage>
        <taxon>Archaea</taxon>
        <taxon>Methanobacteriati</taxon>
        <taxon>Methanobacteriota</taxon>
        <taxon>Stenosarchaea group</taxon>
        <taxon>Methanomicrobia</taxon>
        <taxon>Methanosarcinales</taxon>
        <taxon>Methanosarcinaceae</taxon>
        <taxon>Methanimicrococcus</taxon>
    </lineage>
</organism>
<keyword evidence="1" id="KW-0812">Transmembrane</keyword>
<dbReference type="Proteomes" id="UP001302662">
    <property type="component" value="Chromosome"/>
</dbReference>
<keyword evidence="1" id="KW-1003">Cell membrane</keyword>
<dbReference type="InterPro" id="IPR003744">
    <property type="entry name" value="YhhQ"/>
</dbReference>
<reference evidence="2 3" key="1">
    <citation type="submission" date="2023-07" db="EMBL/GenBank/DDBJ databases">
        <title>Closed genome sequence of Methanimicrococcus sp. Es2.</title>
        <authorList>
            <person name="Protasov E."/>
            <person name="Platt K."/>
            <person name="Reeh H."/>
            <person name="Poehlein A."/>
            <person name="Daniel R."/>
            <person name="Brune A."/>
        </authorList>
    </citation>
    <scope>NUCLEOTIDE SEQUENCE [LARGE SCALE GENOMIC DNA]</scope>
    <source>
        <strain evidence="2 3">Es2</strain>
    </source>
</reference>
<evidence type="ECO:0000313" key="3">
    <source>
        <dbReference type="Proteomes" id="UP001302662"/>
    </source>
</evidence>
<dbReference type="KEGG" id="mees:MmiEs2_12240"/>
<feature type="transmembrane region" description="Helical" evidence="1">
    <location>
        <begin position="135"/>
        <end position="167"/>
    </location>
</feature>
<keyword evidence="1" id="KW-0813">Transport</keyword>
<gene>
    <name evidence="2" type="ORF">MmiEs2_12240</name>
</gene>
<dbReference type="RefSeq" id="WP_316559010.1">
    <property type="nucleotide sequence ID" value="NZ_CP131062.1"/>
</dbReference>
<comment type="subcellular location">
    <subcellularLocation>
        <location evidence="1">Cell membrane</location>
        <topology evidence="1">Multi-pass membrane protein</topology>
    </subcellularLocation>
</comment>
<dbReference type="GeneID" id="85197696"/>
<comment type="function">
    <text evidence="1">Involved in the import of queuosine (Q) precursors, required for Q precursor salvage.</text>
</comment>
<keyword evidence="1" id="KW-1133">Transmembrane helix</keyword>
<evidence type="ECO:0000313" key="2">
    <source>
        <dbReference type="EMBL" id="WNY29010.1"/>
    </source>
</evidence>
<dbReference type="EMBL" id="CP131062">
    <property type="protein sequence ID" value="WNY29010.1"/>
    <property type="molecule type" value="Genomic_DNA"/>
</dbReference>
<dbReference type="AlphaFoldDB" id="A0AA96VB22"/>
<feature type="transmembrane region" description="Helical" evidence="1">
    <location>
        <begin position="188"/>
        <end position="215"/>
    </location>
</feature>
<dbReference type="Pfam" id="PF02592">
    <property type="entry name" value="Vut_1"/>
    <property type="match status" value="1"/>
</dbReference>
<feature type="transmembrane region" description="Helical" evidence="1">
    <location>
        <begin position="99"/>
        <end position="123"/>
    </location>
</feature>
<feature type="transmembrane region" description="Helical" evidence="1">
    <location>
        <begin position="64"/>
        <end position="87"/>
    </location>
</feature>
<evidence type="ECO:0000256" key="1">
    <source>
        <dbReference type="HAMAP-Rule" id="MF_02088"/>
    </source>
</evidence>
<keyword evidence="3" id="KW-1185">Reference proteome</keyword>
<dbReference type="PANTHER" id="PTHR34300">
    <property type="entry name" value="QUEUOSINE PRECURSOR TRANSPORTER-RELATED"/>
    <property type="match status" value="1"/>
</dbReference>
<dbReference type="HAMAP" id="MF_02088">
    <property type="entry name" value="Q_prec_transport"/>
    <property type="match status" value="1"/>
</dbReference>
<sequence length="268" mass="30116">MDYNLLFVFVFWMIAMTIVTISSVQIVKKYPAYGFAALTAFYVAYLLSSQVIATKLATFNFGTWFGYSIILSTPAAAILYPFIAQVLDMINEVYGKKRAVAAVMIALATQVLYVMFIAMAVQIPAAPFYELDEAWTSIFALSVGVTFASWISFLVCSLLDTYMFSYIKRKLRPRELAFKGDAFLNPYIWLRSLLTDAFSLAIDSVIFVFIAFYLVGGMPWEVVTGLIVGQLVVKVVIGVTDTPWFVLYKRMLGKTDLSDTKFVEEKSV</sequence>
<dbReference type="PANTHER" id="PTHR34300:SF2">
    <property type="entry name" value="QUEUOSINE PRECURSOR TRANSPORTER-RELATED"/>
    <property type="match status" value="1"/>
</dbReference>
<feature type="transmembrane region" description="Helical" evidence="1">
    <location>
        <begin position="33"/>
        <end position="52"/>
    </location>
</feature>
<feature type="transmembrane region" description="Helical" evidence="1">
    <location>
        <begin position="227"/>
        <end position="248"/>
    </location>
</feature>
<proteinExistence type="inferred from homology"/>
<dbReference type="GO" id="GO:0022857">
    <property type="term" value="F:transmembrane transporter activity"/>
    <property type="evidence" value="ECO:0007669"/>
    <property type="project" value="UniProtKB-UniRule"/>
</dbReference>
<name>A0AA96VB22_9EURY</name>